<proteinExistence type="predicted"/>
<protein>
    <submittedName>
        <fullName evidence="2">Uncharacterized protein</fullName>
    </submittedName>
</protein>
<sequence>LSIQDKEKEIDALKSQLEDKNGKVLEFQTSNKEKDQVIQNQTLELERLDKVVTDQTQKIQAVSSDIETLRSEQQMNKGMAEKLGEKESKIKELMEQIQYLENDTI</sequence>
<dbReference type="AlphaFoldDB" id="X1GLB8"/>
<feature type="coiled-coil region" evidence="1">
    <location>
        <begin position="76"/>
        <end position="103"/>
    </location>
</feature>
<accession>X1GLB8</accession>
<gene>
    <name evidence="2" type="ORF">S03H2_17198</name>
</gene>
<feature type="non-terminal residue" evidence="2">
    <location>
        <position position="1"/>
    </location>
</feature>
<evidence type="ECO:0000256" key="1">
    <source>
        <dbReference type="SAM" id="Coils"/>
    </source>
</evidence>
<organism evidence="2">
    <name type="scientific">marine sediment metagenome</name>
    <dbReference type="NCBI Taxonomy" id="412755"/>
    <lineage>
        <taxon>unclassified sequences</taxon>
        <taxon>metagenomes</taxon>
        <taxon>ecological metagenomes</taxon>
    </lineage>
</organism>
<evidence type="ECO:0000313" key="2">
    <source>
        <dbReference type="EMBL" id="GAH45635.1"/>
    </source>
</evidence>
<comment type="caution">
    <text evidence="2">The sequence shown here is derived from an EMBL/GenBank/DDBJ whole genome shotgun (WGS) entry which is preliminary data.</text>
</comment>
<name>X1GLB8_9ZZZZ</name>
<dbReference type="EMBL" id="BARU01008847">
    <property type="protein sequence ID" value="GAH45635.1"/>
    <property type="molecule type" value="Genomic_DNA"/>
</dbReference>
<keyword evidence="1" id="KW-0175">Coiled coil</keyword>
<reference evidence="2" key="1">
    <citation type="journal article" date="2014" name="Front. Microbiol.">
        <title>High frequency of phylogenetically diverse reductive dehalogenase-homologous genes in deep subseafloor sedimentary metagenomes.</title>
        <authorList>
            <person name="Kawai M."/>
            <person name="Futagami T."/>
            <person name="Toyoda A."/>
            <person name="Takaki Y."/>
            <person name="Nishi S."/>
            <person name="Hori S."/>
            <person name="Arai W."/>
            <person name="Tsubouchi T."/>
            <person name="Morono Y."/>
            <person name="Uchiyama I."/>
            <person name="Ito T."/>
            <person name="Fujiyama A."/>
            <person name="Inagaki F."/>
            <person name="Takami H."/>
        </authorList>
    </citation>
    <scope>NUCLEOTIDE SEQUENCE</scope>
    <source>
        <strain evidence="2">Expedition CK06-06</strain>
    </source>
</reference>